<dbReference type="SUPFAM" id="SSF56672">
    <property type="entry name" value="DNA/RNA polymerases"/>
    <property type="match status" value="1"/>
</dbReference>
<keyword evidence="3" id="KW-1185">Reference proteome</keyword>
<dbReference type="Ensembl" id="ENSACLT00000061008.1">
    <property type="protein sequence ID" value="ENSACLP00000073875.1"/>
    <property type="gene ID" value="ENSACLG00000037439.1"/>
</dbReference>
<dbReference type="InterPro" id="IPR043502">
    <property type="entry name" value="DNA/RNA_pol_sf"/>
</dbReference>
<sequence length="153" mass="17004">MDCKEYCAALFLDLSKAFDTVDRVILVNRLKIFGLSVNVVSWSSNYLSARTQCVHVAGCSPSFCPVSKGVPQGSILGPLLFSLYINNLSENLSNIQFHLFADDTVIYSSSPSAAQLLKFLQYGFDFVQFRLTQPKFVLNAEKSNFMLVVINVS</sequence>
<dbReference type="Pfam" id="PF00078">
    <property type="entry name" value="RVT_1"/>
    <property type="match status" value="1"/>
</dbReference>
<evidence type="ECO:0000259" key="1">
    <source>
        <dbReference type="PROSITE" id="PS50878"/>
    </source>
</evidence>
<evidence type="ECO:0000313" key="2">
    <source>
        <dbReference type="Ensembl" id="ENSACLP00000066381.1"/>
    </source>
</evidence>
<protein>
    <recommendedName>
        <fullName evidence="1">Reverse transcriptase domain-containing protein</fullName>
    </recommendedName>
</protein>
<accession>A0AAX7UN96</accession>
<dbReference type="AlphaFoldDB" id="A0AAX7UN96"/>
<dbReference type="GeneTree" id="ENSGT01120000271879"/>
<dbReference type="Proteomes" id="UP000265100">
    <property type="component" value="Chromosome 19"/>
</dbReference>
<proteinExistence type="predicted"/>
<dbReference type="InterPro" id="IPR000477">
    <property type="entry name" value="RT_dom"/>
</dbReference>
<dbReference type="PANTHER" id="PTHR33332">
    <property type="entry name" value="REVERSE TRANSCRIPTASE DOMAIN-CONTAINING PROTEIN"/>
    <property type="match status" value="1"/>
</dbReference>
<reference evidence="2" key="1">
    <citation type="submission" date="2018-05" db="EMBL/GenBank/DDBJ databases">
        <authorList>
            <person name="Datahose"/>
        </authorList>
    </citation>
    <scope>NUCLEOTIDE SEQUENCE</scope>
</reference>
<organism evidence="2 3">
    <name type="scientific">Astatotilapia calliptera</name>
    <name type="common">Eastern happy</name>
    <name type="synonym">Chromis callipterus</name>
    <dbReference type="NCBI Taxonomy" id="8154"/>
    <lineage>
        <taxon>Eukaryota</taxon>
        <taxon>Metazoa</taxon>
        <taxon>Chordata</taxon>
        <taxon>Craniata</taxon>
        <taxon>Vertebrata</taxon>
        <taxon>Euteleostomi</taxon>
        <taxon>Actinopterygii</taxon>
        <taxon>Neopterygii</taxon>
        <taxon>Teleostei</taxon>
        <taxon>Neoteleostei</taxon>
        <taxon>Acanthomorphata</taxon>
        <taxon>Ovalentaria</taxon>
        <taxon>Cichlomorphae</taxon>
        <taxon>Cichliformes</taxon>
        <taxon>Cichlidae</taxon>
        <taxon>African cichlids</taxon>
        <taxon>Pseudocrenilabrinae</taxon>
        <taxon>Haplochromini</taxon>
        <taxon>Astatotilapia</taxon>
    </lineage>
</organism>
<reference evidence="2" key="3">
    <citation type="submission" date="2025-05" db="UniProtKB">
        <authorList>
            <consortium name="Ensembl"/>
        </authorList>
    </citation>
    <scope>IDENTIFICATION</scope>
</reference>
<name>A0AAX7UN96_ASTCA</name>
<dbReference type="PROSITE" id="PS50878">
    <property type="entry name" value="RT_POL"/>
    <property type="match status" value="1"/>
</dbReference>
<reference evidence="2" key="2">
    <citation type="submission" date="2023-03" db="EMBL/GenBank/DDBJ databases">
        <authorList>
            <consortium name="Wellcome Sanger Institute Data Sharing"/>
        </authorList>
    </citation>
    <scope>NUCLEOTIDE SEQUENCE [LARGE SCALE GENOMIC DNA]</scope>
</reference>
<evidence type="ECO:0000313" key="3">
    <source>
        <dbReference type="Proteomes" id="UP000265100"/>
    </source>
</evidence>
<feature type="domain" description="Reverse transcriptase" evidence="1">
    <location>
        <begin position="1"/>
        <end position="153"/>
    </location>
</feature>
<dbReference type="Ensembl" id="ENSACLT00000070710.1">
    <property type="protein sequence ID" value="ENSACLP00000066381.1"/>
    <property type="gene ID" value="ENSACLG00000037439.1"/>
</dbReference>